<gene>
    <name evidence="2" type="ORF">SFMTTN_2259</name>
</gene>
<dbReference type="AlphaFoldDB" id="A0A401JFN0"/>
<organism evidence="2 3">
    <name type="scientific">Sulfuriferula multivorans</name>
    <dbReference type="NCBI Taxonomy" id="1559896"/>
    <lineage>
        <taxon>Bacteria</taxon>
        <taxon>Pseudomonadati</taxon>
        <taxon>Pseudomonadota</taxon>
        <taxon>Betaproteobacteria</taxon>
        <taxon>Nitrosomonadales</taxon>
        <taxon>Sulfuricellaceae</taxon>
        <taxon>Sulfuriferula</taxon>
    </lineage>
</organism>
<sequence>MNPALSQLHDIHLPARISWWPPAPGWWLLLAIVLLVTGILYAVHRLRNRNHWRRFALMELTRLREQHASQQSTHRAVVSELSILLRRVAVSRFPRAEVAALSGDAWLVFLDRGLGENAAFQSDAGCLLTSIPYRPEMAIDSGTLSALFALAERWLKKLPRGKK</sequence>
<feature type="transmembrane region" description="Helical" evidence="1">
    <location>
        <begin position="26"/>
        <end position="44"/>
    </location>
</feature>
<comment type="caution">
    <text evidence="2">The sequence shown here is derived from an EMBL/GenBank/DDBJ whole genome shotgun (WGS) entry which is preliminary data.</text>
</comment>
<keyword evidence="1" id="KW-1133">Transmembrane helix</keyword>
<keyword evidence="1" id="KW-0812">Transmembrane</keyword>
<keyword evidence="1" id="KW-0472">Membrane</keyword>
<keyword evidence="3" id="KW-1185">Reference proteome</keyword>
<evidence type="ECO:0008006" key="4">
    <source>
        <dbReference type="Google" id="ProtNLM"/>
    </source>
</evidence>
<dbReference type="RefSeq" id="WP_189836378.1">
    <property type="nucleotide sequence ID" value="NZ_BGOW01000020.1"/>
</dbReference>
<dbReference type="Proteomes" id="UP000286806">
    <property type="component" value="Unassembled WGS sequence"/>
</dbReference>
<reference evidence="2 3" key="1">
    <citation type="journal article" date="2019" name="Front. Microbiol.">
        <title>Genomes of Neutrophilic Sulfur-Oxidizing Chemolithoautotrophs Representing 9 Proteobacterial Species From 8 Genera.</title>
        <authorList>
            <person name="Watanabe T."/>
            <person name="Kojima H."/>
            <person name="Umezawa K."/>
            <person name="Hori C."/>
            <person name="Takasuka T.E."/>
            <person name="Kato Y."/>
            <person name="Fukui M."/>
        </authorList>
    </citation>
    <scope>NUCLEOTIDE SEQUENCE [LARGE SCALE GENOMIC DNA]</scope>
    <source>
        <strain evidence="2 3">TTN</strain>
    </source>
</reference>
<proteinExistence type="predicted"/>
<evidence type="ECO:0000313" key="3">
    <source>
        <dbReference type="Proteomes" id="UP000286806"/>
    </source>
</evidence>
<accession>A0A401JFN0</accession>
<protein>
    <recommendedName>
        <fullName evidence="4">DUF4381 domain-containing protein</fullName>
    </recommendedName>
</protein>
<dbReference type="EMBL" id="BGOW01000020">
    <property type="protein sequence ID" value="GBL46445.1"/>
    <property type="molecule type" value="Genomic_DNA"/>
</dbReference>
<name>A0A401JFN0_9PROT</name>
<dbReference type="InterPro" id="IPR025489">
    <property type="entry name" value="DUF4381"/>
</dbReference>
<evidence type="ECO:0000256" key="1">
    <source>
        <dbReference type="SAM" id="Phobius"/>
    </source>
</evidence>
<evidence type="ECO:0000313" key="2">
    <source>
        <dbReference type="EMBL" id="GBL46445.1"/>
    </source>
</evidence>
<dbReference type="Pfam" id="PF14316">
    <property type="entry name" value="DUF4381"/>
    <property type="match status" value="1"/>
</dbReference>